<evidence type="ECO:0000256" key="6">
    <source>
        <dbReference type="ARBA" id="ARBA00022691"/>
    </source>
</evidence>
<evidence type="ECO:0000256" key="3">
    <source>
        <dbReference type="ARBA" id="ARBA00022490"/>
    </source>
</evidence>
<dbReference type="PROSITE" id="PS50865">
    <property type="entry name" value="ZF_MYND_2"/>
    <property type="match status" value="1"/>
</dbReference>
<evidence type="ECO:0000313" key="18">
    <source>
        <dbReference type="EMBL" id="KAK0181454.1"/>
    </source>
</evidence>
<dbReference type="PANTHER" id="PTHR46165">
    <property type="entry name" value="SET AND MYND DOMAIN-CONTAINING PROTEIN 4"/>
    <property type="match status" value="1"/>
</dbReference>
<dbReference type="SUPFAM" id="SSF144232">
    <property type="entry name" value="HIT/MYND zinc finger-like"/>
    <property type="match status" value="1"/>
</dbReference>
<reference evidence="18" key="2">
    <citation type="submission" date="2023-03" db="EMBL/GenBank/DDBJ databases">
        <authorList>
            <person name="Inwood S.N."/>
            <person name="Skelly J.G."/>
            <person name="Guhlin J."/>
            <person name="Harrop T.W.R."/>
            <person name="Goldson S.G."/>
            <person name="Dearden P.K."/>
        </authorList>
    </citation>
    <scope>NUCLEOTIDE SEQUENCE</scope>
    <source>
        <strain evidence="18">Lincoln</strain>
        <tissue evidence="18">Whole body</tissue>
    </source>
</reference>
<keyword evidence="4" id="KW-0489">Methyltransferase</keyword>
<dbReference type="AlphaFoldDB" id="A0AA39G4L6"/>
<dbReference type="Gene3D" id="1.25.40.10">
    <property type="entry name" value="Tetratricopeptide repeat domain"/>
    <property type="match status" value="2"/>
</dbReference>
<evidence type="ECO:0000256" key="15">
    <source>
        <dbReference type="PROSITE-ProRule" id="PRU00134"/>
    </source>
</evidence>
<evidence type="ECO:0000256" key="4">
    <source>
        <dbReference type="ARBA" id="ARBA00022603"/>
    </source>
</evidence>
<reference evidence="18" key="1">
    <citation type="journal article" date="2023" name="bioRxiv">
        <title>Scaffold-level genome assemblies of two parasitoid biocontrol wasps reveal the parthenogenesis mechanism and an associated novel virus.</title>
        <authorList>
            <person name="Inwood S."/>
            <person name="Skelly J."/>
            <person name="Guhlin J."/>
            <person name="Harrop T."/>
            <person name="Goldson S."/>
            <person name="Dearden P."/>
        </authorList>
    </citation>
    <scope>NUCLEOTIDE SEQUENCE</scope>
    <source>
        <strain evidence="18">Lincoln</strain>
        <tissue evidence="18">Whole body</tissue>
    </source>
</reference>
<comment type="caution">
    <text evidence="18">The sequence shown here is derived from an EMBL/GenBank/DDBJ whole genome shotgun (WGS) entry which is preliminary data.</text>
</comment>
<dbReference type="InterPro" id="IPR044421">
    <property type="entry name" value="SMYD4_SET"/>
</dbReference>
<evidence type="ECO:0000259" key="16">
    <source>
        <dbReference type="PROSITE" id="PS50280"/>
    </source>
</evidence>
<dbReference type="InterPro" id="IPR052097">
    <property type="entry name" value="SET-MYND_domain_protein"/>
</dbReference>
<dbReference type="Pfam" id="PF00856">
    <property type="entry name" value="SET"/>
    <property type="match status" value="1"/>
</dbReference>
<dbReference type="Gene3D" id="2.170.270.10">
    <property type="entry name" value="SET domain"/>
    <property type="match status" value="1"/>
</dbReference>
<dbReference type="SMART" id="SM00028">
    <property type="entry name" value="TPR"/>
    <property type="match status" value="3"/>
</dbReference>
<accession>A0AA39G4L6</accession>
<organism evidence="18 19">
    <name type="scientific">Microctonus hyperodae</name>
    <name type="common">Parasitoid wasp</name>
    <dbReference type="NCBI Taxonomy" id="165561"/>
    <lineage>
        <taxon>Eukaryota</taxon>
        <taxon>Metazoa</taxon>
        <taxon>Ecdysozoa</taxon>
        <taxon>Arthropoda</taxon>
        <taxon>Hexapoda</taxon>
        <taxon>Insecta</taxon>
        <taxon>Pterygota</taxon>
        <taxon>Neoptera</taxon>
        <taxon>Endopterygota</taxon>
        <taxon>Hymenoptera</taxon>
        <taxon>Apocrita</taxon>
        <taxon>Ichneumonoidea</taxon>
        <taxon>Braconidae</taxon>
        <taxon>Euphorinae</taxon>
        <taxon>Microctonus</taxon>
    </lineage>
</organism>
<dbReference type="CDD" id="cd10536">
    <property type="entry name" value="SET_SMYD4"/>
    <property type="match status" value="1"/>
</dbReference>
<feature type="domain" description="MYND-type" evidence="17">
    <location>
        <begin position="275"/>
        <end position="315"/>
    </location>
</feature>
<feature type="domain" description="SET" evidence="16">
    <location>
        <begin position="228"/>
        <end position="507"/>
    </location>
</feature>
<dbReference type="Proteomes" id="UP001168972">
    <property type="component" value="Unassembled WGS sequence"/>
</dbReference>
<evidence type="ECO:0000256" key="1">
    <source>
        <dbReference type="ARBA" id="ARBA00004123"/>
    </source>
</evidence>
<comment type="subcellular location">
    <subcellularLocation>
        <location evidence="2">Cytoplasm</location>
    </subcellularLocation>
    <subcellularLocation>
        <location evidence="1">Nucleus</location>
    </subcellularLocation>
</comment>
<name>A0AA39G4L6_MICHY</name>
<dbReference type="GO" id="GO:0005634">
    <property type="term" value="C:nucleus"/>
    <property type="evidence" value="ECO:0007669"/>
    <property type="project" value="UniProtKB-SubCell"/>
</dbReference>
<evidence type="ECO:0000256" key="10">
    <source>
        <dbReference type="ARBA" id="ARBA00023242"/>
    </source>
</evidence>
<dbReference type="GO" id="GO:0008270">
    <property type="term" value="F:zinc ion binding"/>
    <property type="evidence" value="ECO:0007669"/>
    <property type="project" value="UniProtKB-KW"/>
</dbReference>
<dbReference type="Pfam" id="PF13424">
    <property type="entry name" value="TPR_12"/>
    <property type="match status" value="1"/>
</dbReference>
<evidence type="ECO:0000259" key="17">
    <source>
        <dbReference type="PROSITE" id="PS50865"/>
    </source>
</evidence>
<evidence type="ECO:0000256" key="7">
    <source>
        <dbReference type="ARBA" id="ARBA00022723"/>
    </source>
</evidence>
<evidence type="ECO:0000256" key="5">
    <source>
        <dbReference type="ARBA" id="ARBA00022679"/>
    </source>
</evidence>
<gene>
    <name evidence="18" type="ORF">PV327_003741</name>
</gene>
<dbReference type="GO" id="GO:0008757">
    <property type="term" value="F:S-adenosylmethionine-dependent methyltransferase activity"/>
    <property type="evidence" value="ECO:0007669"/>
    <property type="project" value="UniProtKB-ARBA"/>
</dbReference>
<evidence type="ECO:0000256" key="12">
    <source>
        <dbReference type="ARBA" id="ARBA00093423"/>
    </source>
</evidence>
<dbReference type="GO" id="GO:0008276">
    <property type="term" value="F:protein methyltransferase activity"/>
    <property type="evidence" value="ECO:0007669"/>
    <property type="project" value="UniProtKB-ARBA"/>
</dbReference>
<evidence type="ECO:0000256" key="8">
    <source>
        <dbReference type="ARBA" id="ARBA00022771"/>
    </source>
</evidence>
<dbReference type="SUPFAM" id="SSF82199">
    <property type="entry name" value="SET domain"/>
    <property type="match status" value="1"/>
</dbReference>
<keyword evidence="10" id="KW-0539">Nucleus</keyword>
<keyword evidence="19" id="KW-1185">Reference proteome</keyword>
<evidence type="ECO:0000256" key="14">
    <source>
        <dbReference type="ARBA" id="ARBA00093680"/>
    </source>
</evidence>
<evidence type="ECO:0000256" key="13">
    <source>
        <dbReference type="ARBA" id="ARBA00093635"/>
    </source>
</evidence>
<sequence length="747" mass="85813">MQWQSVLEFIHRKLRTTNLYKEFNNKQNEHEVMALMMSNDIVGELLTLWLEKQCELKIEKCSKKAKSFKNEGNESFKKKNYPASVELYTTSAKYAIFDNDDYSISLANRSAALFHMGEYESCLEDIDVAFASNYPTELRPKLHLRAAQCWIKLYDASRADEQLTKAQNLITNDENITANDRENVMRNIGKLTMEINELLEQKVCKFPDVIKWSPEDLLPPNPTYSSASSVLTRDYSPTRGRYVKTKSAIKRGDVLYVEKPFAFVTLDHIVSNFICVHCCNHIANAGYPCRGCPHVLYCSKKCWSISWLSYHKWECVGYEMSIWKQIGIAHLALKVFFSSIETHDNTKFNEVQKLVTNIDKLSTDDLIIYSITARMLVQYLEVYTNILKTIDMKTCLIDKFMNEEFTISSDVSCHEGKKLFVGTLILRHMLQLIANGHAITRLNLTDAEGASVFEEQQQRVAVGIYPSVSMMNHSCDPNIMNTFWNDYLIVKAVRNIPAGGEIFNCYGPHFRRMGLKERQDALKNQYCFTCQCEPCTDPELQHFLDRFAALKCLNCDGPLTDVDMNSSKCLDCNLICTADVKNRADDLNNATTLFNLAQDCMQQGKNDEALDHLERCLKIRQKWLFKYHDELTINYDTLGKICVVMGQWCDSISYLETSILAVEEKFGLDSIEVANELNKITDICIQYLQRTPNGKSSSYRDIGKKTQRFLRRAEKIMSIIGGPWSEVYQEISNKGRELSGMLQSLRI</sequence>
<evidence type="ECO:0000256" key="9">
    <source>
        <dbReference type="ARBA" id="ARBA00022833"/>
    </source>
</evidence>
<keyword evidence="3" id="KW-0963">Cytoplasm</keyword>
<dbReference type="SUPFAM" id="SSF48452">
    <property type="entry name" value="TPR-like"/>
    <property type="match status" value="2"/>
</dbReference>
<dbReference type="PROSITE" id="PS01360">
    <property type="entry name" value="ZF_MYND_1"/>
    <property type="match status" value="1"/>
</dbReference>
<keyword evidence="7" id="KW-0479">Metal-binding</keyword>
<dbReference type="InterPro" id="IPR002893">
    <property type="entry name" value="Znf_MYND"/>
</dbReference>
<dbReference type="InterPro" id="IPR019734">
    <property type="entry name" value="TPR_rpt"/>
</dbReference>
<keyword evidence="6" id="KW-0949">S-adenosyl-L-methionine</keyword>
<dbReference type="InterPro" id="IPR011990">
    <property type="entry name" value="TPR-like_helical_dom_sf"/>
</dbReference>
<dbReference type="PROSITE" id="PS50280">
    <property type="entry name" value="SET"/>
    <property type="match status" value="1"/>
</dbReference>
<comment type="catalytic activity">
    <reaction evidence="11">
        <text>L-lysyl-[protein] + S-adenosyl-L-methionine = N(6)-methyl-L-lysyl-[protein] + S-adenosyl-L-homocysteine + H(+)</text>
        <dbReference type="Rhea" id="RHEA:51736"/>
        <dbReference type="Rhea" id="RHEA-COMP:9752"/>
        <dbReference type="Rhea" id="RHEA-COMP:13053"/>
        <dbReference type="ChEBI" id="CHEBI:15378"/>
        <dbReference type="ChEBI" id="CHEBI:29969"/>
        <dbReference type="ChEBI" id="CHEBI:57856"/>
        <dbReference type="ChEBI" id="CHEBI:59789"/>
        <dbReference type="ChEBI" id="CHEBI:61929"/>
    </reaction>
</comment>
<comment type="function">
    <text evidence="12">Protein-lysine N-methyltransferase. Monomethylates PRMT5, modulating its transcriptional activity. May also act as a histone methyltransferase. Plays a critical role in cardiac development. Acts as a key epigenetic regulator of gene expression during cardiac development via its dual activities as a methyltransferase and negative regulator of HDAC1.</text>
</comment>
<dbReference type="EMBL" id="JAQQBR010000002">
    <property type="protein sequence ID" value="KAK0181454.1"/>
    <property type="molecule type" value="Genomic_DNA"/>
</dbReference>
<dbReference type="GO" id="GO:0005737">
    <property type="term" value="C:cytoplasm"/>
    <property type="evidence" value="ECO:0007669"/>
    <property type="project" value="UniProtKB-SubCell"/>
</dbReference>
<dbReference type="GO" id="GO:0008170">
    <property type="term" value="F:N-methyltransferase activity"/>
    <property type="evidence" value="ECO:0007669"/>
    <property type="project" value="UniProtKB-ARBA"/>
</dbReference>
<dbReference type="InterPro" id="IPR046341">
    <property type="entry name" value="SET_dom_sf"/>
</dbReference>
<keyword evidence="8 15" id="KW-0863">Zinc-finger</keyword>
<keyword evidence="9" id="KW-0862">Zinc</keyword>
<protein>
    <recommendedName>
        <fullName evidence="13">Protein-lysine N-methyltransferase SMYD4</fullName>
    </recommendedName>
    <alternativeName>
        <fullName evidence="14">SET and MYND domain-containing protein 4</fullName>
    </alternativeName>
</protein>
<dbReference type="GO" id="GO:0042826">
    <property type="term" value="F:histone deacetylase binding"/>
    <property type="evidence" value="ECO:0007669"/>
    <property type="project" value="TreeGrafter"/>
</dbReference>
<evidence type="ECO:0000256" key="11">
    <source>
        <dbReference type="ARBA" id="ARBA00048985"/>
    </source>
</evidence>
<dbReference type="InterPro" id="IPR001214">
    <property type="entry name" value="SET_dom"/>
</dbReference>
<dbReference type="GO" id="GO:0032259">
    <property type="term" value="P:methylation"/>
    <property type="evidence" value="ECO:0007669"/>
    <property type="project" value="UniProtKB-KW"/>
</dbReference>
<dbReference type="PANTHER" id="PTHR46165:SF2">
    <property type="entry name" value="SET AND MYND DOMAIN-CONTAINING PROTEIN 4"/>
    <property type="match status" value="1"/>
</dbReference>
<proteinExistence type="predicted"/>
<evidence type="ECO:0000256" key="2">
    <source>
        <dbReference type="ARBA" id="ARBA00004496"/>
    </source>
</evidence>
<keyword evidence="5" id="KW-0808">Transferase</keyword>
<evidence type="ECO:0000313" key="19">
    <source>
        <dbReference type="Proteomes" id="UP001168972"/>
    </source>
</evidence>